<dbReference type="InterPro" id="IPR014014">
    <property type="entry name" value="RNA_helicase_DEAD_Q_motif"/>
</dbReference>
<evidence type="ECO:0000256" key="5">
    <source>
        <dbReference type="HAMAP-Rule" id="MF_00967"/>
    </source>
</evidence>
<dbReference type="Pfam" id="PF00270">
    <property type="entry name" value="DEAD"/>
    <property type="match status" value="1"/>
</dbReference>
<comment type="function">
    <text evidence="5">DEAD-box RNA helicase involved in the assembly of the 50S ribosomal subunit at low temperature. Exhibits RNA-stimulated ATP hydrolysis and RNA unwinding activity.</text>
</comment>
<dbReference type="InterPro" id="IPR000629">
    <property type="entry name" value="RNA-helicase_DEAD-box_CS"/>
</dbReference>
<gene>
    <name evidence="5 11" type="primary">srmB</name>
    <name evidence="11" type="ORF">GCM10007916_07120</name>
</gene>
<feature type="short sequence motif" description="Q motif" evidence="6">
    <location>
        <begin position="1"/>
        <end position="29"/>
    </location>
</feature>
<dbReference type="CDD" id="cd00268">
    <property type="entry name" value="DEADc"/>
    <property type="match status" value="1"/>
</dbReference>
<evidence type="ECO:0000256" key="3">
    <source>
        <dbReference type="ARBA" id="ARBA00022806"/>
    </source>
</evidence>
<protein>
    <recommendedName>
        <fullName evidence="5">ATP-dependent RNA helicase SrmB</fullName>
        <ecNumber evidence="5">3.6.4.13</ecNumber>
    </recommendedName>
</protein>
<dbReference type="Proteomes" id="UP001157353">
    <property type="component" value="Unassembled WGS sequence"/>
</dbReference>
<dbReference type="GO" id="GO:0004386">
    <property type="term" value="F:helicase activity"/>
    <property type="evidence" value="ECO:0007669"/>
    <property type="project" value="UniProtKB-KW"/>
</dbReference>
<comment type="subcellular location">
    <subcellularLocation>
        <location evidence="5">Cytoplasm</location>
    </subcellularLocation>
</comment>
<dbReference type="InterPro" id="IPR001650">
    <property type="entry name" value="Helicase_C-like"/>
</dbReference>
<name>A0ABQ6DXC2_9GAMM</name>
<dbReference type="PROSITE" id="PS51192">
    <property type="entry name" value="HELICASE_ATP_BIND_1"/>
    <property type="match status" value="1"/>
</dbReference>
<sequence>MSFDALELDQHLLNALEKMGHTRPTSIQTLAIPVAMDEQDIMASAPTGTGKTLAFLLPAVQRLIDFPRRKGGSARILILTPTRELAVQISEVAQNLTEDTDLVVGNIIGGISYEAQEDVIMENVDIVIATPGRLMEYIEAEAFDCREVETLVLDEADRMLDMGFIDTMDRIAGETRWRKHTSLFSATLEGKGLREFSRDILTNPAQLTAEVSRRESGKINQWIHLADNAEHKLQLLAFILQQEPLHDQPQKMIVFVKTRDRLTELVAQLAELQIPCNYLRGEMDQEKRNESLRQFKEGNVNILIATDVAARGIDVPDITHVINYDMPRSADIYVHRIGRTARGGKKGNAISLIEAHDVDILSKVERYTDQVLKRRVIKSLRPVNKEAKVSLRKSKKPVTKKGKAREKEVKELQKAKRQKKKEEMGKQRHRTKKSKGKPDFAAKAAKKAATSEE</sequence>
<keyword evidence="3 5" id="KW-0347">Helicase</keyword>
<evidence type="ECO:0000259" key="8">
    <source>
        <dbReference type="PROSITE" id="PS51192"/>
    </source>
</evidence>
<keyword evidence="1 5" id="KW-0547">Nucleotide-binding</keyword>
<organism evidence="11 12">
    <name type="scientific">Psychromonas marina</name>
    <dbReference type="NCBI Taxonomy" id="88364"/>
    <lineage>
        <taxon>Bacteria</taxon>
        <taxon>Pseudomonadati</taxon>
        <taxon>Pseudomonadota</taxon>
        <taxon>Gammaproteobacteria</taxon>
        <taxon>Alteromonadales</taxon>
        <taxon>Psychromonadaceae</taxon>
        <taxon>Psychromonas</taxon>
    </lineage>
</organism>
<keyword evidence="12" id="KW-1185">Reference proteome</keyword>
<dbReference type="InterPro" id="IPR011545">
    <property type="entry name" value="DEAD/DEAH_box_helicase_dom"/>
</dbReference>
<comment type="caution">
    <text evidence="11">The sequence shown here is derived from an EMBL/GenBank/DDBJ whole genome shotgun (WGS) entry which is preliminary data.</text>
</comment>
<feature type="compositionally biased region" description="Basic and acidic residues" evidence="7">
    <location>
        <begin position="405"/>
        <end position="426"/>
    </location>
</feature>
<comment type="similarity">
    <text evidence="5">Belongs to the DEAD box helicase family. SrmB subfamily.</text>
</comment>
<evidence type="ECO:0000259" key="9">
    <source>
        <dbReference type="PROSITE" id="PS51194"/>
    </source>
</evidence>
<keyword evidence="4 5" id="KW-0067">ATP-binding</keyword>
<dbReference type="NCBIfam" id="NF008394">
    <property type="entry name" value="PRK11192.1"/>
    <property type="match status" value="1"/>
</dbReference>
<dbReference type="InterPro" id="IPR027417">
    <property type="entry name" value="P-loop_NTPase"/>
</dbReference>
<accession>A0ABQ6DXC2</accession>
<dbReference type="PANTHER" id="PTHR47959:SF3">
    <property type="entry name" value="ATP-DEPENDENT RNA HELICASE SRMB"/>
    <property type="match status" value="1"/>
</dbReference>
<dbReference type="PROSITE" id="PS51195">
    <property type="entry name" value="Q_MOTIF"/>
    <property type="match status" value="1"/>
</dbReference>
<feature type="domain" description="Helicase ATP-binding" evidence="8">
    <location>
        <begin position="32"/>
        <end position="206"/>
    </location>
</feature>
<feature type="region of interest" description="Disordered" evidence="7">
    <location>
        <begin position="388"/>
        <end position="453"/>
    </location>
</feature>
<dbReference type="InterPro" id="IPR014001">
    <property type="entry name" value="Helicase_ATP-bd"/>
</dbReference>
<dbReference type="Gene3D" id="3.40.50.300">
    <property type="entry name" value="P-loop containing nucleotide triphosphate hydrolases"/>
    <property type="match status" value="2"/>
</dbReference>
<evidence type="ECO:0000313" key="12">
    <source>
        <dbReference type="Proteomes" id="UP001157353"/>
    </source>
</evidence>
<feature type="domain" description="DEAD-box RNA helicase Q" evidence="10">
    <location>
        <begin position="1"/>
        <end position="29"/>
    </location>
</feature>
<evidence type="ECO:0000256" key="6">
    <source>
        <dbReference type="PROSITE-ProRule" id="PRU00552"/>
    </source>
</evidence>
<keyword evidence="2 5" id="KW-0378">Hydrolase</keyword>
<dbReference type="PROSITE" id="PS51194">
    <property type="entry name" value="HELICASE_CTER"/>
    <property type="match status" value="1"/>
</dbReference>
<dbReference type="EC" id="3.6.4.13" evidence="5"/>
<dbReference type="InterPro" id="IPR028621">
    <property type="entry name" value="DEAD_helicase_SrmB"/>
</dbReference>
<dbReference type="HAMAP" id="MF_00967">
    <property type="entry name" value="DEAD_helicase_SrmB"/>
    <property type="match status" value="1"/>
</dbReference>
<reference evidence="12" key="1">
    <citation type="journal article" date="2019" name="Int. J. Syst. Evol. Microbiol.">
        <title>The Global Catalogue of Microorganisms (GCM) 10K type strain sequencing project: providing services to taxonomists for standard genome sequencing and annotation.</title>
        <authorList>
            <consortium name="The Broad Institute Genomics Platform"/>
            <consortium name="The Broad Institute Genome Sequencing Center for Infectious Disease"/>
            <person name="Wu L."/>
            <person name="Ma J."/>
        </authorList>
    </citation>
    <scope>NUCLEOTIDE SEQUENCE [LARGE SCALE GENOMIC DNA]</scope>
    <source>
        <strain evidence="12">NBRC 103166</strain>
    </source>
</reference>
<dbReference type="SUPFAM" id="SSF52540">
    <property type="entry name" value="P-loop containing nucleoside triphosphate hydrolases"/>
    <property type="match status" value="1"/>
</dbReference>
<comment type="catalytic activity">
    <reaction evidence="5">
        <text>ATP + H2O = ADP + phosphate + H(+)</text>
        <dbReference type="Rhea" id="RHEA:13065"/>
        <dbReference type="ChEBI" id="CHEBI:15377"/>
        <dbReference type="ChEBI" id="CHEBI:15378"/>
        <dbReference type="ChEBI" id="CHEBI:30616"/>
        <dbReference type="ChEBI" id="CHEBI:43474"/>
        <dbReference type="ChEBI" id="CHEBI:456216"/>
        <dbReference type="EC" id="3.6.4.13"/>
    </reaction>
</comment>
<dbReference type="PROSITE" id="PS00039">
    <property type="entry name" value="DEAD_ATP_HELICASE"/>
    <property type="match status" value="1"/>
</dbReference>
<keyword evidence="5" id="KW-0690">Ribosome biogenesis</keyword>
<dbReference type="InterPro" id="IPR044742">
    <property type="entry name" value="DEAD/DEAH_RhlB"/>
</dbReference>
<proteinExistence type="inferred from homology"/>
<evidence type="ECO:0000256" key="2">
    <source>
        <dbReference type="ARBA" id="ARBA00022801"/>
    </source>
</evidence>
<keyword evidence="5" id="KW-0963">Cytoplasm</keyword>
<feature type="domain" description="Helicase C-terminal" evidence="9">
    <location>
        <begin position="232"/>
        <end position="388"/>
    </location>
</feature>
<evidence type="ECO:0000313" key="11">
    <source>
        <dbReference type="EMBL" id="GLS89645.1"/>
    </source>
</evidence>
<evidence type="ECO:0000256" key="4">
    <source>
        <dbReference type="ARBA" id="ARBA00022840"/>
    </source>
</evidence>
<dbReference type="Pfam" id="PF00271">
    <property type="entry name" value="Helicase_C"/>
    <property type="match status" value="1"/>
</dbReference>
<dbReference type="PANTHER" id="PTHR47959">
    <property type="entry name" value="ATP-DEPENDENT RNA HELICASE RHLE-RELATED"/>
    <property type="match status" value="1"/>
</dbReference>
<feature type="compositionally biased region" description="Basic residues" evidence="7">
    <location>
        <begin position="390"/>
        <end position="404"/>
    </location>
</feature>
<dbReference type="RefSeq" id="WP_284202757.1">
    <property type="nucleotide sequence ID" value="NZ_BSPQ01000001.1"/>
</dbReference>
<comment type="subunit">
    <text evidence="5">Interacts with the 50S ribosomal subunit.</text>
</comment>
<evidence type="ECO:0000256" key="1">
    <source>
        <dbReference type="ARBA" id="ARBA00022741"/>
    </source>
</evidence>
<dbReference type="InterPro" id="IPR050079">
    <property type="entry name" value="DEAD_box_RNA_helicase"/>
</dbReference>
<evidence type="ECO:0000259" key="10">
    <source>
        <dbReference type="PROSITE" id="PS51195"/>
    </source>
</evidence>
<dbReference type="EMBL" id="BSPQ01000001">
    <property type="protein sequence ID" value="GLS89645.1"/>
    <property type="molecule type" value="Genomic_DNA"/>
</dbReference>
<dbReference type="CDD" id="cd18787">
    <property type="entry name" value="SF2_C_DEAD"/>
    <property type="match status" value="1"/>
</dbReference>
<dbReference type="SMART" id="SM00490">
    <property type="entry name" value="HELICc"/>
    <property type="match status" value="1"/>
</dbReference>
<dbReference type="SMART" id="SM00487">
    <property type="entry name" value="DEXDc"/>
    <property type="match status" value="1"/>
</dbReference>
<evidence type="ECO:0000256" key="7">
    <source>
        <dbReference type="SAM" id="MobiDB-lite"/>
    </source>
</evidence>